<gene>
    <name evidence="3" type="ORF">HFP15_05500</name>
</gene>
<evidence type="ECO:0000256" key="2">
    <source>
        <dbReference type="SAM" id="SignalP"/>
    </source>
</evidence>
<evidence type="ECO:0000313" key="4">
    <source>
        <dbReference type="Proteomes" id="UP000715441"/>
    </source>
</evidence>
<feature type="chain" id="PRO_5046364468" evidence="2">
    <location>
        <begin position="22"/>
        <end position="157"/>
    </location>
</feature>
<reference evidence="3 4" key="1">
    <citation type="submission" date="2020-04" db="EMBL/GenBank/DDBJ databases">
        <title>Novel species.</title>
        <authorList>
            <person name="Teo W.F.A."/>
            <person name="Lipun K."/>
            <person name="Srisuk N."/>
            <person name="Duangmal K."/>
        </authorList>
    </citation>
    <scope>NUCLEOTIDE SEQUENCE [LARGE SCALE GENOMIC DNA]</scope>
    <source>
        <strain evidence="3 4">K13G38</strain>
    </source>
</reference>
<feature type="signal peptide" evidence="2">
    <location>
        <begin position="1"/>
        <end position="21"/>
    </location>
</feature>
<comment type="caution">
    <text evidence="3">The sequence shown here is derived from an EMBL/GenBank/DDBJ whole genome shotgun (WGS) entry which is preliminary data.</text>
</comment>
<accession>A0ABX1IYV3</accession>
<dbReference type="Proteomes" id="UP000715441">
    <property type="component" value="Unassembled WGS sequence"/>
</dbReference>
<name>A0ABX1IYV3_9PSEU</name>
<evidence type="ECO:0000313" key="3">
    <source>
        <dbReference type="EMBL" id="NKQ52331.1"/>
    </source>
</evidence>
<keyword evidence="4" id="KW-1185">Reference proteome</keyword>
<sequence length="157" mass="15052">MRRHRSFAVAAVAAAAVVAGCQGSGGSGSTVSATPPPATNAPATTTTGGSVCSDLVVSGQALVTVVTQFVSGQATGDQVRASASQLSASIDAARTTIGGQTSARLDDAKAALQRLQAAATAQPVDVAGMRAAAGDTLAALRDAAAVCQSGTPAPTSG</sequence>
<keyword evidence="2" id="KW-0732">Signal</keyword>
<organism evidence="3 4">
    <name type="scientific">Amycolatopsis acididurans</name>
    <dbReference type="NCBI Taxonomy" id="2724524"/>
    <lineage>
        <taxon>Bacteria</taxon>
        <taxon>Bacillati</taxon>
        <taxon>Actinomycetota</taxon>
        <taxon>Actinomycetes</taxon>
        <taxon>Pseudonocardiales</taxon>
        <taxon>Pseudonocardiaceae</taxon>
        <taxon>Amycolatopsis</taxon>
    </lineage>
</organism>
<dbReference type="PROSITE" id="PS51257">
    <property type="entry name" value="PROKAR_LIPOPROTEIN"/>
    <property type="match status" value="1"/>
</dbReference>
<evidence type="ECO:0000256" key="1">
    <source>
        <dbReference type="SAM" id="MobiDB-lite"/>
    </source>
</evidence>
<feature type="region of interest" description="Disordered" evidence="1">
    <location>
        <begin position="25"/>
        <end position="46"/>
    </location>
</feature>
<proteinExistence type="predicted"/>
<protein>
    <submittedName>
        <fullName evidence="3">Uncharacterized protein</fullName>
    </submittedName>
</protein>
<dbReference type="EMBL" id="JAAXLS010000002">
    <property type="protein sequence ID" value="NKQ52331.1"/>
    <property type="molecule type" value="Genomic_DNA"/>
</dbReference>